<feature type="domain" description="NAD-dependent epimerase/dehydratase" evidence="1">
    <location>
        <begin position="10"/>
        <end position="228"/>
    </location>
</feature>
<dbReference type="AlphaFoldDB" id="A0A5P2GAY0"/>
<dbReference type="Pfam" id="PF01370">
    <property type="entry name" value="Epimerase"/>
    <property type="match status" value="1"/>
</dbReference>
<dbReference type="Gene3D" id="3.40.50.720">
    <property type="entry name" value="NAD(P)-binding Rossmann-like Domain"/>
    <property type="match status" value="1"/>
</dbReference>
<dbReference type="KEGG" id="arac:E0W69_017410"/>
<dbReference type="PANTHER" id="PTHR48079">
    <property type="entry name" value="PROTEIN YEEZ"/>
    <property type="match status" value="1"/>
</dbReference>
<dbReference type="Proteomes" id="UP000292424">
    <property type="component" value="Chromosome"/>
</dbReference>
<dbReference type="EMBL" id="CP044016">
    <property type="protein sequence ID" value="QES90353.1"/>
    <property type="molecule type" value="Genomic_DNA"/>
</dbReference>
<dbReference type="InterPro" id="IPR051783">
    <property type="entry name" value="NAD(P)-dependent_oxidoreduct"/>
</dbReference>
<dbReference type="InterPro" id="IPR036291">
    <property type="entry name" value="NAD(P)-bd_dom_sf"/>
</dbReference>
<keyword evidence="3" id="KW-1185">Reference proteome</keyword>
<protein>
    <submittedName>
        <fullName evidence="2">NAD-dependent epimerase/dehydratase family protein</fullName>
    </submittedName>
</protein>
<evidence type="ECO:0000259" key="1">
    <source>
        <dbReference type="Pfam" id="PF01370"/>
    </source>
</evidence>
<proteinExistence type="predicted"/>
<dbReference type="InterPro" id="IPR001509">
    <property type="entry name" value="Epimerase_deHydtase"/>
</dbReference>
<evidence type="ECO:0000313" key="2">
    <source>
        <dbReference type="EMBL" id="QES90353.1"/>
    </source>
</evidence>
<organism evidence="2 3">
    <name type="scientific">Rhizosphaericola mali</name>
    <dbReference type="NCBI Taxonomy" id="2545455"/>
    <lineage>
        <taxon>Bacteria</taxon>
        <taxon>Pseudomonadati</taxon>
        <taxon>Bacteroidota</taxon>
        <taxon>Chitinophagia</taxon>
        <taxon>Chitinophagales</taxon>
        <taxon>Chitinophagaceae</taxon>
        <taxon>Rhizosphaericola</taxon>
    </lineage>
</organism>
<dbReference type="OrthoDB" id="596910at2"/>
<sequence>MFILLKDKNILVTGATGLVGSELIRRLSQLGYRVNALFHQSKPIDLPNVTWNSCDILDVIELEDIMQNIDIVFHCAALVSFDPSKAKTIHQLNVTGTANVVNAAVDAHVKTFIHVSSVAAIGSLVDGNILENEKWDPKAGHNAYAKSKRAAEFEVLRGQAEGLKVHIVNPTIILGNGDWNKGSSELFKKVYNGFPYYTEGVHGFVDVADVVNVMISLMKTDTKSGERYILNGANISYKKLFDLIADKFGVARPNKKVSNWQAAIIWRLAYIKAKLTGTHAMLTKETAHTAQAIITYNNHKILEALPDFQFQPIEQSIERICGEFRQKYQLKA</sequence>
<dbReference type="GO" id="GO:0004029">
    <property type="term" value="F:aldehyde dehydrogenase (NAD+) activity"/>
    <property type="evidence" value="ECO:0007669"/>
    <property type="project" value="TreeGrafter"/>
</dbReference>
<name>A0A5P2GAY0_9BACT</name>
<dbReference type="GO" id="GO:0005737">
    <property type="term" value="C:cytoplasm"/>
    <property type="evidence" value="ECO:0007669"/>
    <property type="project" value="TreeGrafter"/>
</dbReference>
<reference evidence="2 3" key="1">
    <citation type="submission" date="2019-09" db="EMBL/GenBank/DDBJ databases">
        <title>Complete genome sequence of Arachidicoccus sp. B3-10 isolated from apple orchard soil.</title>
        <authorList>
            <person name="Kim H.S."/>
            <person name="Han K.-I."/>
            <person name="Suh M.K."/>
            <person name="Lee K.C."/>
            <person name="Eom M.K."/>
            <person name="Kim J.-S."/>
            <person name="Kang S.W."/>
            <person name="Sin Y."/>
            <person name="Lee J.-S."/>
        </authorList>
    </citation>
    <scope>NUCLEOTIDE SEQUENCE [LARGE SCALE GENOMIC DNA]</scope>
    <source>
        <strain evidence="2 3">B3-10</strain>
    </source>
</reference>
<evidence type="ECO:0000313" key="3">
    <source>
        <dbReference type="Proteomes" id="UP000292424"/>
    </source>
</evidence>
<accession>A0A5P2GAY0</accession>
<dbReference type="PANTHER" id="PTHR48079:SF6">
    <property type="entry name" value="NAD(P)-BINDING DOMAIN-CONTAINING PROTEIN-RELATED"/>
    <property type="match status" value="1"/>
</dbReference>
<gene>
    <name evidence="2" type="ORF">E0W69_017410</name>
</gene>
<dbReference type="SUPFAM" id="SSF51735">
    <property type="entry name" value="NAD(P)-binding Rossmann-fold domains"/>
    <property type="match status" value="1"/>
</dbReference>